<keyword evidence="1" id="KW-0378">Hydrolase</keyword>
<name>A0A8B8AKK0_CRAVI</name>
<protein>
    <recommendedName>
        <fullName evidence="1">ATP-dependent DNA helicase</fullName>
        <ecNumber evidence="1">5.6.2.3</ecNumber>
    </recommendedName>
</protein>
<dbReference type="Pfam" id="PF05970">
    <property type="entry name" value="PIF1"/>
    <property type="match status" value="1"/>
</dbReference>
<gene>
    <name evidence="5" type="primary">LOC111102204</name>
</gene>
<organism evidence="4 5">
    <name type="scientific">Crassostrea virginica</name>
    <name type="common">Eastern oyster</name>
    <dbReference type="NCBI Taxonomy" id="6565"/>
    <lineage>
        <taxon>Eukaryota</taxon>
        <taxon>Metazoa</taxon>
        <taxon>Spiralia</taxon>
        <taxon>Lophotrochozoa</taxon>
        <taxon>Mollusca</taxon>
        <taxon>Bivalvia</taxon>
        <taxon>Autobranchia</taxon>
        <taxon>Pteriomorphia</taxon>
        <taxon>Ostreida</taxon>
        <taxon>Ostreoidea</taxon>
        <taxon>Ostreidae</taxon>
        <taxon>Crassostrea</taxon>
    </lineage>
</organism>
<dbReference type="KEGG" id="cvn:111102204"/>
<evidence type="ECO:0000256" key="1">
    <source>
        <dbReference type="RuleBase" id="RU363044"/>
    </source>
</evidence>
<dbReference type="GO" id="GO:0005524">
    <property type="term" value="F:ATP binding"/>
    <property type="evidence" value="ECO:0007669"/>
    <property type="project" value="UniProtKB-KW"/>
</dbReference>
<dbReference type="GO" id="GO:0006281">
    <property type="term" value="P:DNA repair"/>
    <property type="evidence" value="ECO:0007669"/>
    <property type="project" value="UniProtKB-KW"/>
</dbReference>
<dbReference type="GeneID" id="111102204"/>
<dbReference type="InterPro" id="IPR051055">
    <property type="entry name" value="PIF1_helicase"/>
</dbReference>
<dbReference type="RefSeq" id="XP_022290564.1">
    <property type="nucleotide sequence ID" value="XM_022434856.1"/>
</dbReference>
<feature type="region of interest" description="Disordered" evidence="2">
    <location>
        <begin position="1"/>
        <end position="37"/>
    </location>
</feature>
<keyword evidence="1" id="KW-0347">Helicase</keyword>
<comment type="catalytic activity">
    <reaction evidence="1">
        <text>ATP + H2O = ADP + phosphate + H(+)</text>
        <dbReference type="Rhea" id="RHEA:13065"/>
        <dbReference type="ChEBI" id="CHEBI:15377"/>
        <dbReference type="ChEBI" id="CHEBI:15378"/>
        <dbReference type="ChEBI" id="CHEBI:30616"/>
        <dbReference type="ChEBI" id="CHEBI:43474"/>
        <dbReference type="ChEBI" id="CHEBI:456216"/>
        <dbReference type="EC" id="5.6.2.3"/>
    </reaction>
</comment>
<dbReference type="InterPro" id="IPR027417">
    <property type="entry name" value="P-loop_NTPase"/>
</dbReference>
<evidence type="ECO:0000256" key="2">
    <source>
        <dbReference type="SAM" id="MobiDB-lite"/>
    </source>
</evidence>
<dbReference type="GO" id="GO:0000723">
    <property type="term" value="P:telomere maintenance"/>
    <property type="evidence" value="ECO:0007669"/>
    <property type="project" value="InterPro"/>
</dbReference>
<dbReference type="GO" id="GO:0006310">
    <property type="term" value="P:DNA recombination"/>
    <property type="evidence" value="ECO:0007669"/>
    <property type="project" value="UniProtKB-KW"/>
</dbReference>
<reference evidence="5" key="1">
    <citation type="submission" date="2025-08" db="UniProtKB">
        <authorList>
            <consortium name="RefSeq"/>
        </authorList>
    </citation>
    <scope>IDENTIFICATION</scope>
    <source>
        <tissue evidence="5">Whole sample</tissue>
    </source>
</reference>
<accession>A0A8B8AKK0</accession>
<keyword evidence="1" id="KW-0234">DNA repair</keyword>
<feature type="compositionally biased region" description="Acidic residues" evidence="2">
    <location>
        <begin position="21"/>
        <end position="30"/>
    </location>
</feature>
<dbReference type="GO" id="GO:0043139">
    <property type="term" value="F:5'-3' DNA helicase activity"/>
    <property type="evidence" value="ECO:0007669"/>
    <property type="project" value="UniProtKB-EC"/>
</dbReference>
<feature type="domain" description="DNA helicase Pif1-like DEAD-box helicase" evidence="3">
    <location>
        <begin position="83"/>
        <end position="282"/>
    </location>
</feature>
<dbReference type="OrthoDB" id="6133774at2759"/>
<keyword evidence="4" id="KW-1185">Reference proteome</keyword>
<dbReference type="AlphaFoldDB" id="A0A8B8AKK0"/>
<dbReference type="InterPro" id="IPR010285">
    <property type="entry name" value="DNA_helicase_pif1-like_DEAD"/>
</dbReference>
<comment type="cofactor">
    <cofactor evidence="1">
        <name>Mg(2+)</name>
        <dbReference type="ChEBI" id="CHEBI:18420"/>
    </cofactor>
</comment>
<comment type="similarity">
    <text evidence="1">Belongs to the helicase family.</text>
</comment>
<dbReference type="SUPFAM" id="SSF52540">
    <property type="entry name" value="P-loop containing nucleoside triphosphate hydrolases"/>
    <property type="match status" value="1"/>
</dbReference>
<keyword evidence="1" id="KW-0547">Nucleotide-binding</keyword>
<evidence type="ECO:0000313" key="4">
    <source>
        <dbReference type="Proteomes" id="UP000694844"/>
    </source>
</evidence>
<dbReference type="PANTHER" id="PTHR47642">
    <property type="entry name" value="ATP-DEPENDENT DNA HELICASE"/>
    <property type="match status" value="1"/>
</dbReference>
<keyword evidence="1" id="KW-0233">DNA recombination</keyword>
<feature type="compositionally biased region" description="Acidic residues" evidence="2">
    <location>
        <begin position="1"/>
        <end position="11"/>
    </location>
</feature>
<evidence type="ECO:0000313" key="5">
    <source>
        <dbReference type="RefSeq" id="XP_022290564.1"/>
    </source>
</evidence>
<keyword evidence="1" id="KW-0227">DNA damage</keyword>
<dbReference type="Proteomes" id="UP000694844">
    <property type="component" value="Chromosome 6"/>
</dbReference>
<keyword evidence="1" id="KW-0067">ATP-binding</keyword>
<dbReference type="EC" id="5.6.2.3" evidence="1"/>
<dbReference type="GO" id="GO:0016787">
    <property type="term" value="F:hydrolase activity"/>
    <property type="evidence" value="ECO:0007669"/>
    <property type="project" value="UniProtKB-KW"/>
</dbReference>
<evidence type="ECO:0000259" key="3">
    <source>
        <dbReference type="Pfam" id="PF05970"/>
    </source>
</evidence>
<dbReference type="PANTHER" id="PTHR47642:SF5">
    <property type="entry name" value="ATP-DEPENDENT DNA HELICASE"/>
    <property type="match status" value="1"/>
</dbReference>
<dbReference type="Gene3D" id="3.40.50.300">
    <property type="entry name" value="P-loop containing nucleotide triphosphate hydrolases"/>
    <property type="match status" value="1"/>
</dbReference>
<proteinExistence type="inferred from homology"/>
<sequence>MATEDFSDAFDELAPNVQQGEAEDENEGSIESESYVQFNPERPIEQRQYDIGAEIGIQSTRQITEQSSVRLPDCEYLELLESLNLKQREFFNHVLHWVKTKRDPIYSFLSGGAGVGKSVLIRALYQSLHRYLCSTEGENPDDIRILLCAYTGKAAYNIGGSTIASAFHQKINQNQQGLHCDELNTFRTKYRNLKIIIIDEISMVGNRSLALIDSRLQLLTGIKKPFGGISIIAVGDFFQLKPVMDRWIFQDLNRDAQSLANNLWKEHFSIFELDEIMRQKDDLDFAQLLNRLRYNVLTADDMNVIQRCMITETDDNYPHHAPHLFTQNSKVDAYNNQLIEKLDGEKIIVNSVDAVTKSFLDLCLM</sequence>